<gene>
    <name evidence="4" type="ORF">ACFOGJ_17025</name>
</gene>
<reference evidence="5" key="1">
    <citation type="journal article" date="2019" name="Int. J. Syst. Evol. Microbiol.">
        <title>The Global Catalogue of Microorganisms (GCM) 10K type strain sequencing project: providing services to taxonomists for standard genome sequencing and annotation.</title>
        <authorList>
            <consortium name="The Broad Institute Genomics Platform"/>
            <consortium name="The Broad Institute Genome Sequencing Center for Infectious Disease"/>
            <person name="Wu L."/>
            <person name="Ma J."/>
        </authorList>
    </citation>
    <scope>NUCLEOTIDE SEQUENCE [LARGE SCALE GENOMIC DNA]</scope>
    <source>
        <strain evidence="5">KCTC 42964</strain>
    </source>
</reference>
<keyword evidence="3" id="KW-0812">Transmembrane</keyword>
<dbReference type="EC" id="2.7.8.-" evidence="4"/>
<dbReference type="Pfam" id="PF01066">
    <property type="entry name" value="CDP-OH_P_transf"/>
    <property type="match status" value="1"/>
</dbReference>
<evidence type="ECO:0000256" key="3">
    <source>
        <dbReference type="SAM" id="Phobius"/>
    </source>
</evidence>
<dbReference type="InterPro" id="IPR043130">
    <property type="entry name" value="CDP-OH_PTrfase_TM_dom"/>
</dbReference>
<dbReference type="Gene3D" id="1.20.120.1760">
    <property type="match status" value="1"/>
</dbReference>
<comment type="caution">
    <text evidence="4">The sequence shown here is derived from an EMBL/GenBank/DDBJ whole genome shotgun (WGS) entry which is preliminary data.</text>
</comment>
<dbReference type="RefSeq" id="WP_379902613.1">
    <property type="nucleotide sequence ID" value="NZ_JBHRTR010000029.1"/>
</dbReference>
<dbReference type="PROSITE" id="PS00379">
    <property type="entry name" value="CDP_ALCOHOL_P_TRANSF"/>
    <property type="match status" value="1"/>
</dbReference>
<dbReference type="Proteomes" id="UP001595528">
    <property type="component" value="Unassembled WGS sequence"/>
</dbReference>
<feature type="transmembrane region" description="Helical" evidence="3">
    <location>
        <begin position="81"/>
        <end position="103"/>
    </location>
</feature>
<dbReference type="GO" id="GO:0016740">
    <property type="term" value="F:transferase activity"/>
    <property type="evidence" value="ECO:0007669"/>
    <property type="project" value="UniProtKB-KW"/>
</dbReference>
<sequence length="206" mass="21430">MLDPLMRRLIDPPLRRAGATLARAGIGADGITLLAFVAGLAAAAAVALGQTWIGLALLALNRLGDGLDGAVARATGATDRGAFLDIVLDFVFYGLMVLGFAVAAPQNALPAAFLLASFMGTGASFLGYAVLAGKRGLSTDLRGRKSFFHMGGLTEGTETIAFLVLCCLFPQYFPLFAWIFGAACWLTALSRVVAGWQDFAGGPGRD</sequence>
<keyword evidence="3" id="KW-0472">Membrane</keyword>
<keyword evidence="1 2" id="KW-0808">Transferase</keyword>
<feature type="transmembrane region" description="Helical" evidence="3">
    <location>
        <begin position="33"/>
        <end position="60"/>
    </location>
</feature>
<feature type="transmembrane region" description="Helical" evidence="3">
    <location>
        <begin position="152"/>
        <end position="172"/>
    </location>
</feature>
<organism evidence="4 5">
    <name type="scientific">Marinibaculum pumilum</name>
    <dbReference type="NCBI Taxonomy" id="1766165"/>
    <lineage>
        <taxon>Bacteria</taxon>
        <taxon>Pseudomonadati</taxon>
        <taxon>Pseudomonadota</taxon>
        <taxon>Alphaproteobacteria</taxon>
        <taxon>Rhodospirillales</taxon>
        <taxon>Rhodospirillaceae</taxon>
        <taxon>Marinibaculum</taxon>
    </lineage>
</organism>
<dbReference type="InterPro" id="IPR000462">
    <property type="entry name" value="CDP-OH_P_trans"/>
</dbReference>
<protein>
    <submittedName>
        <fullName evidence="4">CDP-alcohol phosphatidyltransferase family protein</fullName>
        <ecNumber evidence="4">2.7.8.-</ecNumber>
    </submittedName>
</protein>
<dbReference type="EMBL" id="JBHRTR010000029">
    <property type="protein sequence ID" value="MFC3228950.1"/>
    <property type="molecule type" value="Genomic_DNA"/>
</dbReference>
<name>A0ABV7L2X2_9PROT</name>
<comment type="similarity">
    <text evidence="2">Belongs to the CDP-alcohol phosphatidyltransferase class-I family.</text>
</comment>
<proteinExistence type="inferred from homology"/>
<evidence type="ECO:0000313" key="5">
    <source>
        <dbReference type="Proteomes" id="UP001595528"/>
    </source>
</evidence>
<keyword evidence="5" id="KW-1185">Reference proteome</keyword>
<dbReference type="InterPro" id="IPR048254">
    <property type="entry name" value="CDP_ALCOHOL_P_TRANSF_CS"/>
</dbReference>
<evidence type="ECO:0000313" key="4">
    <source>
        <dbReference type="EMBL" id="MFC3228950.1"/>
    </source>
</evidence>
<evidence type="ECO:0000256" key="1">
    <source>
        <dbReference type="ARBA" id="ARBA00022679"/>
    </source>
</evidence>
<evidence type="ECO:0000256" key="2">
    <source>
        <dbReference type="RuleBase" id="RU003750"/>
    </source>
</evidence>
<feature type="transmembrane region" description="Helical" evidence="3">
    <location>
        <begin position="109"/>
        <end position="131"/>
    </location>
</feature>
<accession>A0ABV7L2X2</accession>
<keyword evidence="3" id="KW-1133">Transmembrane helix</keyword>